<dbReference type="Gene3D" id="3.40.190.10">
    <property type="entry name" value="Periplasmic binding protein-like II"/>
    <property type="match status" value="2"/>
</dbReference>
<dbReference type="InterPro" id="IPR005119">
    <property type="entry name" value="LysR_subst-bd"/>
</dbReference>
<dbReference type="EMBL" id="UFSM01000001">
    <property type="protein sequence ID" value="SUU88914.1"/>
    <property type="molecule type" value="Genomic_DNA"/>
</dbReference>
<dbReference type="AlphaFoldDB" id="A0A380WL86"/>
<organism evidence="6 7">
    <name type="scientific">Aminobacter aminovorans</name>
    <name type="common">Chelatobacter heintzii</name>
    <dbReference type="NCBI Taxonomy" id="83263"/>
    <lineage>
        <taxon>Bacteria</taxon>
        <taxon>Pseudomonadati</taxon>
        <taxon>Pseudomonadota</taxon>
        <taxon>Alphaproteobacteria</taxon>
        <taxon>Hyphomicrobiales</taxon>
        <taxon>Phyllobacteriaceae</taxon>
        <taxon>Aminobacter</taxon>
    </lineage>
</organism>
<dbReference type="PROSITE" id="PS50931">
    <property type="entry name" value="HTH_LYSR"/>
    <property type="match status" value="1"/>
</dbReference>
<dbReference type="InterPro" id="IPR036388">
    <property type="entry name" value="WH-like_DNA-bd_sf"/>
</dbReference>
<dbReference type="SUPFAM" id="SSF53850">
    <property type="entry name" value="Periplasmic binding protein-like II"/>
    <property type="match status" value="1"/>
</dbReference>
<name>A0A380WL86_AMIAI</name>
<reference evidence="6 7" key="1">
    <citation type="submission" date="2018-06" db="EMBL/GenBank/DDBJ databases">
        <authorList>
            <consortium name="Pathogen Informatics"/>
            <person name="Doyle S."/>
        </authorList>
    </citation>
    <scope>NUCLEOTIDE SEQUENCE [LARGE SCALE GENOMIC DNA]</scope>
    <source>
        <strain evidence="6 7">NCTC10684</strain>
    </source>
</reference>
<proteinExistence type="inferred from homology"/>
<dbReference type="Pfam" id="PF00126">
    <property type="entry name" value="HTH_1"/>
    <property type="match status" value="1"/>
</dbReference>
<dbReference type="InterPro" id="IPR058163">
    <property type="entry name" value="LysR-type_TF_proteobact-type"/>
</dbReference>
<keyword evidence="4" id="KW-0804">Transcription</keyword>
<evidence type="ECO:0000259" key="5">
    <source>
        <dbReference type="PROSITE" id="PS50931"/>
    </source>
</evidence>
<dbReference type="Proteomes" id="UP000254701">
    <property type="component" value="Unassembled WGS sequence"/>
</dbReference>
<keyword evidence="3" id="KW-0238">DNA-binding</keyword>
<evidence type="ECO:0000256" key="2">
    <source>
        <dbReference type="ARBA" id="ARBA00023015"/>
    </source>
</evidence>
<evidence type="ECO:0000256" key="3">
    <source>
        <dbReference type="ARBA" id="ARBA00023125"/>
    </source>
</evidence>
<sequence>MAINQLPPLTAIRAFEAAARLGNFTRAAEELGTTQAAVSYQIKLLEERAGTPLFFRRPKQTELTEAGRALAPKVSAAFEMLGEAWGETRGGARGVLVVSTLPTFAASWLARHLGAFQMVQPDLAVRLETTTRNTDFRTEQVDVVIRRDDGNLSPGLAGHLIVPTDFAPMLSPKLAATIGGVKEPADLLRLPQIDPGDLWWGDWFVGAGLPADMLPQRPAPKMGSQAYEAIAAIAGHGVAMLTPIFYRDELANGTLIQPFEHVGSDGSGFWLVYPEERRNVPKIKVFREWILAEVERTLGRGGQC</sequence>
<protein>
    <submittedName>
        <fullName evidence="6">Gcv operon activator</fullName>
    </submittedName>
</protein>
<accession>A0A380WL86</accession>
<evidence type="ECO:0000313" key="7">
    <source>
        <dbReference type="Proteomes" id="UP000254701"/>
    </source>
</evidence>
<comment type="similarity">
    <text evidence="1">Belongs to the LysR transcriptional regulatory family.</text>
</comment>
<dbReference type="Gene3D" id="1.10.10.10">
    <property type="entry name" value="Winged helix-like DNA-binding domain superfamily/Winged helix DNA-binding domain"/>
    <property type="match status" value="1"/>
</dbReference>
<dbReference type="InterPro" id="IPR000847">
    <property type="entry name" value="LysR_HTH_N"/>
</dbReference>
<dbReference type="RefSeq" id="WP_115731172.1">
    <property type="nucleotide sequence ID" value="NZ_BAAAVY010000019.1"/>
</dbReference>
<dbReference type="OrthoDB" id="9807765at2"/>
<evidence type="ECO:0000256" key="4">
    <source>
        <dbReference type="ARBA" id="ARBA00023163"/>
    </source>
</evidence>
<dbReference type="GO" id="GO:0043565">
    <property type="term" value="F:sequence-specific DNA binding"/>
    <property type="evidence" value="ECO:0007669"/>
    <property type="project" value="TreeGrafter"/>
</dbReference>
<dbReference type="PRINTS" id="PR00039">
    <property type="entry name" value="HTHLYSR"/>
</dbReference>
<feature type="domain" description="HTH lysR-type" evidence="5">
    <location>
        <begin position="7"/>
        <end position="64"/>
    </location>
</feature>
<dbReference type="CDD" id="cd08432">
    <property type="entry name" value="PBP2_GcdR_TrpI_HvrB_AmpR_like"/>
    <property type="match status" value="1"/>
</dbReference>
<dbReference type="GO" id="GO:0006351">
    <property type="term" value="P:DNA-templated transcription"/>
    <property type="evidence" value="ECO:0007669"/>
    <property type="project" value="TreeGrafter"/>
</dbReference>
<dbReference type="InterPro" id="IPR036390">
    <property type="entry name" value="WH_DNA-bd_sf"/>
</dbReference>
<dbReference type="Pfam" id="PF03466">
    <property type="entry name" value="LysR_substrate"/>
    <property type="match status" value="1"/>
</dbReference>
<evidence type="ECO:0000256" key="1">
    <source>
        <dbReference type="ARBA" id="ARBA00009437"/>
    </source>
</evidence>
<dbReference type="PANTHER" id="PTHR30537">
    <property type="entry name" value="HTH-TYPE TRANSCRIPTIONAL REGULATOR"/>
    <property type="match status" value="1"/>
</dbReference>
<keyword evidence="2" id="KW-0805">Transcription regulation</keyword>
<dbReference type="GO" id="GO:0003700">
    <property type="term" value="F:DNA-binding transcription factor activity"/>
    <property type="evidence" value="ECO:0007669"/>
    <property type="project" value="InterPro"/>
</dbReference>
<dbReference type="SUPFAM" id="SSF46785">
    <property type="entry name" value="Winged helix' DNA-binding domain"/>
    <property type="match status" value="1"/>
</dbReference>
<evidence type="ECO:0000313" key="6">
    <source>
        <dbReference type="EMBL" id="SUU88914.1"/>
    </source>
</evidence>
<gene>
    <name evidence="6" type="primary">gcvA_5</name>
    <name evidence="6" type="ORF">NCTC10684_02146</name>
</gene>
<dbReference type="PANTHER" id="PTHR30537:SF26">
    <property type="entry name" value="GLYCINE CLEAVAGE SYSTEM TRANSCRIPTIONAL ACTIVATOR"/>
    <property type="match status" value="1"/>
</dbReference>